<evidence type="ECO:0000259" key="1">
    <source>
        <dbReference type="Pfam" id="PF00857"/>
    </source>
</evidence>
<reference evidence="2 3" key="2">
    <citation type="submission" date="2019-09" db="EMBL/GenBank/DDBJ databases">
        <authorList>
            <person name="Jin C."/>
        </authorList>
    </citation>
    <scope>NUCLEOTIDE SEQUENCE [LARGE SCALE GENOMIC DNA]</scope>
    <source>
        <strain evidence="2 3">BN140002</strain>
    </source>
</reference>
<dbReference type="EMBL" id="VUOA01000045">
    <property type="protein sequence ID" value="KAA2234689.1"/>
    <property type="molecule type" value="Genomic_DNA"/>
</dbReference>
<dbReference type="OrthoDB" id="9796958at2"/>
<sequence>MLLDARRSILVVVDIQERLLPVMQEPERVVRSTAMLLAGAGRLQVPVLVTEQYPRGIGHTVGPLREALPEGARVVEKLAFSGAREPAVAQAAEALRAGGRDQLVVAGIEAHVCVLQTALGFRALGYEVAVVADAVSSRAAHSLSAATARLLHAGCQWVTTEMVLFEWLERAGTEDFRALLPLIKGD</sequence>
<dbReference type="Gene3D" id="3.40.50.850">
    <property type="entry name" value="Isochorismatase-like"/>
    <property type="match status" value="1"/>
</dbReference>
<reference evidence="2 3" key="1">
    <citation type="submission" date="2019-09" db="EMBL/GenBank/DDBJ databases">
        <title>Salinarimonas rosea gen. nov., sp. nov., a new member of the a-2 subgroup of the Proteobacteria.</title>
        <authorList>
            <person name="Liu J."/>
        </authorList>
    </citation>
    <scope>NUCLEOTIDE SEQUENCE [LARGE SCALE GENOMIC DNA]</scope>
    <source>
        <strain evidence="2 3">BN140002</strain>
    </source>
</reference>
<dbReference type="InterPro" id="IPR050993">
    <property type="entry name" value="Isochorismatase_domain"/>
</dbReference>
<dbReference type="InterPro" id="IPR036380">
    <property type="entry name" value="Isochorismatase-like_sf"/>
</dbReference>
<organism evidence="2 3">
    <name type="scientific">Salinarimonas soli</name>
    <dbReference type="NCBI Taxonomy" id="1638099"/>
    <lineage>
        <taxon>Bacteria</taxon>
        <taxon>Pseudomonadati</taxon>
        <taxon>Pseudomonadota</taxon>
        <taxon>Alphaproteobacteria</taxon>
        <taxon>Hyphomicrobiales</taxon>
        <taxon>Salinarimonadaceae</taxon>
        <taxon>Salinarimonas</taxon>
    </lineage>
</organism>
<keyword evidence="3" id="KW-1185">Reference proteome</keyword>
<comment type="caution">
    <text evidence="2">The sequence shown here is derived from an EMBL/GenBank/DDBJ whole genome shotgun (WGS) entry which is preliminary data.</text>
</comment>
<dbReference type="Proteomes" id="UP000323142">
    <property type="component" value="Unassembled WGS sequence"/>
</dbReference>
<dbReference type="RefSeq" id="WP_149822008.1">
    <property type="nucleotide sequence ID" value="NZ_VUOA01000045.1"/>
</dbReference>
<dbReference type="SUPFAM" id="SSF52499">
    <property type="entry name" value="Isochorismatase-like hydrolases"/>
    <property type="match status" value="1"/>
</dbReference>
<feature type="domain" description="Isochorismatase-like" evidence="1">
    <location>
        <begin position="8"/>
        <end position="161"/>
    </location>
</feature>
<dbReference type="PANTHER" id="PTHR14119">
    <property type="entry name" value="HYDROLASE"/>
    <property type="match status" value="1"/>
</dbReference>
<evidence type="ECO:0000313" key="3">
    <source>
        <dbReference type="Proteomes" id="UP000323142"/>
    </source>
</evidence>
<evidence type="ECO:0000313" key="2">
    <source>
        <dbReference type="EMBL" id="KAA2234689.1"/>
    </source>
</evidence>
<dbReference type="InterPro" id="IPR000868">
    <property type="entry name" value="Isochorismatase-like_dom"/>
</dbReference>
<accession>A0A5B2V8N4</accession>
<gene>
    <name evidence="2" type="ORF">F0L46_23275</name>
</gene>
<proteinExistence type="predicted"/>
<protein>
    <submittedName>
        <fullName evidence="2">Isochorismatase family protein</fullName>
    </submittedName>
</protein>
<dbReference type="AlphaFoldDB" id="A0A5B2V8N4"/>
<name>A0A5B2V8N4_9HYPH</name>
<dbReference type="Pfam" id="PF00857">
    <property type="entry name" value="Isochorismatase"/>
    <property type="match status" value="1"/>
</dbReference>
<dbReference type="PANTHER" id="PTHR14119:SF3">
    <property type="entry name" value="ISOCHORISMATASE DOMAIN-CONTAINING PROTEIN 2"/>
    <property type="match status" value="1"/>
</dbReference>